<dbReference type="SUPFAM" id="SSF47203">
    <property type="entry name" value="Acyl-CoA dehydrogenase C-terminal domain-like"/>
    <property type="match status" value="1"/>
</dbReference>
<evidence type="ECO:0000256" key="11">
    <source>
        <dbReference type="ARBA" id="ARBA00049247"/>
    </source>
</evidence>
<dbReference type="Gene3D" id="1.20.140.10">
    <property type="entry name" value="Butyryl-CoA Dehydrogenase, subunit A, domain 3"/>
    <property type="match status" value="1"/>
</dbReference>
<evidence type="ECO:0000313" key="17">
    <source>
        <dbReference type="Proteomes" id="UP000003704"/>
    </source>
</evidence>
<dbReference type="Gene3D" id="1.10.540.10">
    <property type="entry name" value="Acyl-CoA dehydrogenase/oxidase, N-terminal domain"/>
    <property type="match status" value="1"/>
</dbReference>
<dbReference type="GO" id="GO:0004466">
    <property type="term" value="F:long-chain fatty acyl-CoA dehydrogenase activity"/>
    <property type="evidence" value="ECO:0007669"/>
    <property type="project" value="UniProtKB-EC"/>
</dbReference>
<dbReference type="CDD" id="cd00567">
    <property type="entry name" value="ACAD"/>
    <property type="match status" value="1"/>
</dbReference>
<dbReference type="InterPro" id="IPR046373">
    <property type="entry name" value="Acyl-CoA_Oxase/DH_mid-dom_sf"/>
</dbReference>
<dbReference type="Pfam" id="PF00441">
    <property type="entry name" value="Acyl-CoA_dh_1"/>
    <property type="match status" value="1"/>
</dbReference>
<keyword evidence="12" id="KW-0812">Transmembrane</keyword>
<comment type="catalytic activity">
    <reaction evidence="11">
        <text>a long-chain 2,3-saturated fatty acyl-CoA + oxidized [electron-transfer flavoprotein] + H(+) = a long-chain (2E)-enoyl-CoA + reduced [electron-transfer flavoprotein]</text>
        <dbReference type="Rhea" id="RHEA:17721"/>
        <dbReference type="Rhea" id="RHEA-COMP:10685"/>
        <dbReference type="Rhea" id="RHEA-COMP:10686"/>
        <dbReference type="ChEBI" id="CHEBI:15378"/>
        <dbReference type="ChEBI" id="CHEBI:57692"/>
        <dbReference type="ChEBI" id="CHEBI:58307"/>
        <dbReference type="ChEBI" id="CHEBI:83721"/>
        <dbReference type="ChEBI" id="CHEBI:83727"/>
        <dbReference type="EC" id="1.3.8.8"/>
    </reaction>
</comment>
<evidence type="ECO:0000256" key="1">
    <source>
        <dbReference type="ARBA" id="ARBA00001974"/>
    </source>
</evidence>
<proteinExistence type="inferred from homology"/>
<dbReference type="STRING" id="1172194.WQQ_18580"/>
<dbReference type="InterPro" id="IPR009075">
    <property type="entry name" value="AcylCo_DH/oxidase_C"/>
</dbReference>
<sequence length="839" mass="90713">MSFVIAVVAVIAVAWVLAFVGAPLWLWTVLSALAYAAGVATGSLGAIGAGVLGVPLAVLALLNIVPLRRAIVTRPIFGAFKKVLPEMSSTEREALEAGDVWLEAEMFRGRPDWSQLLTFNYTKLTDAEQSFLDNECEELCKLVDDWKVEFEDKDLPPAAWAYIKEKGFFSMLIKKEYGGLGFSAAAQSAVVTKLATRNISLAVTVMVPNSLGPGELLMHYGTDEQKKKWLPGLVSGEEIPCFGLTGPEVGSDATAMPDSGVVCYGEHEGQRVLGIKLNFSKRYITLAPVATVVGLAFNLKDPQGLLGKLLNGDGTKSDYGITCALVPAKHEGIQIGRRHFPGAAFMNGPIFGRDVFIPIDWVIGGPAMAGKGWRMLVECLSAGRGISLPALATAGGQAAFRMTGAYSRVRRQFKMAIGKFEGVQEATGRIAGNAYTLEAMRVLTASAVDHCAPSVVTAIAKYHMTELLRRSVTDAMDVLSGRGIQQGPRNPIATAYKVVPVAITVEGANILTRNLMIFGQGAIRCHEYVFPEMEAARENDLAAFDKLLFGHVGFSINRGVRALTLGLTGSALARSPMSGPMAPYFKQLERFSAALAFSSDVTMGVLGGELKRKERLSARLGDVLSQLYIGCAVIKFFIENGQKAEELDHARWALDNCLYEIAKAFEGFFDNFPARPIAAVLRLAVFPLGNQYKPVSDRLNQKLADAMMEPSDLRDRMSHLVFRNGGEGDAVVKLERAFELLQTAEAPYAKFFKALSKGEFAGGDTASRLQEAVARGLLNPQEAARVAEYDALRYEVILTDDFAPEYIQGDFSQGDSGIGVTEAERAKVLEFTGGRNRVG</sequence>
<evidence type="ECO:0000256" key="7">
    <source>
        <dbReference type="ARBA" id="ARBA00022630"/>
    </source>
</evidence>
<evidence type="ECO:0000259" key="15">
    <source>
        <dbReference type="Pfam" id="PF09317"/>
    </source>
</evidence>
<comment type="similarity">
    <text evidence="3">Belongs to the acyl-CoA dehydrogenase family.</text>
</comment>
<keyword evidence="8" id="KW-0274">FAD</keyword>
<dbReference type="SUPFAM" id="SSF56645">
    <property type="entry name" value="Acyl-CoA dehydrogenase NM domain-like"/>
    <property type="match status" value="1"/>
</dbReference>
<feature type="transmembrane region" description="Helical" evidence="12">
    <location>
        <begin position="46"/>
        <end position="65"/>
    </location>
</feature>
<dbReference type="Gene3D" id="2.40.110.10">
    <property type="entry name" value="Butyryl-CoA Dehydrogenase, subunit A, domain 2"/>
    <property type="match status" value="1"/>
</dbReference>
<comment type="cofactor">
    <cofactor evidence="1">
        <name>FAD</name>
        <dbReference type="ChEBI" id="CHEBI:57692"/>
    </cofactor>
</comment>
<evidence type="ECO:0000256" key="9">
    <source>
        <dbReference type="ARBA" id="ARBA00023002"/>
    </source>
</evidence>
<feature type="domain" description="Acyl-CoA dehydrogenase/oxidase C-terminal" evidence="13">
    <location>
        <begin position="370"/>
        <end position="515"/>
    </location>
</feature>
<dbReference type="EC" id="1.3.8.8" evidence="5"/>
<feature type="domain" description="Acyl-CoA dehydrogenase C-terminal bacterial-type" evidence="15">
    <location>
        <begin position="523"/>
        <end position="802"/>
    </location>
</feature>
<dbReference type="AlphaFoldDB" id="I8I5I1"/>
<dbReference type="InterPro" id="IPR050741">
    <property type="entry name" value="Acyl-CoA_dehydrogenase"/>
</dbReference>
<comment type="pathway">
    <text evidence="2">Lipid metabolism; fatty acid beta-oxidation.</text>
</comment>
<evidence type="ECO:0000256" key="5">
    <source>
        <dbReference type="ARBA" id="ARBA00012040"/>
    </source>
</evidence>
<evidence type="ECO:0000256" key="10">
    <source>
        <dbReference type="ARBA" id="ARBA00047882"/>
    </source>
</evidence>
<keyword evidence="12" id="KW-1133">Transmembrane helix</keyword>
<dbReference type="GO" id="GO:0033539">
    <property type="term" value="P:fatty acid beta-oxidation using acyl-CoA dehydrogenase"/>
    <property type="evidence" value="ECO:0007669"/>
    <property type="project" value="InterPro"/>
</dbReference>
<dbReference type="PANTHER" id="PTHR48083:SF33">
    <property type="entry name" value="ACYL-COENZYME A DEHYDROGENASE"/>
    <property type="match status" value="1"/>
</dbReference>
<evidence type="ECO:0000313" key="16">
    <source>
        <dbReference type="EMBL" id="EIT71721.1"/>
    </source>
</evidence>
<evidence type="ECO:0000256" key="6">
    <source>
        <dbReference type="ARBA" id="ARBA00020144"/>
    </source>
</evidence>
<reference evidence="16 17" key="1">
    <citation type="journal article" date="2012" name="J. Bacteriol.">
        <title>Genome Sequence of n-Alkane-Degrading Hydrocarboniphaga effusa Strain AP103T (ATCC BAA-332T).</title>
        <authorList>
            <person name="Chang H.K."/>
            <person name="Zylstra G.J."/>
            <person name="Chae J.C."/>
        </authorList>
    </citation>
    <scope>NUCLEOTIDE SEQUENCE [LARGE SCALE GENOMIC DNA]</scope>
    <source>
        <strain evidence="16 17">AP103</strain>
    </source>
</reference>
<dbReference type="InterPro" id="IPR013786">
    <property type="entry name" value="AcylCoA_DH/ox_N"/>
</dbReference>
<keyword evidence="17" id="KW-1185">Reference proteome</keyword>
<evidence type="ECO:0000256" key="4">
    <source>
        <dbReference type="ARBA" id="ARBA00012033"/>
    </source>
</evidence>
<feature type="domain" description="Acyl-CoA dehydrogenase/oxidase N-terminal" evidence="14">
    <location>
        <begin position="128"/>
        <end position="237"/>
    </location>
</feature>
<protein>
    <recommendedName>
        <fullName evidence="6">Acyl-coenzyme A dehydrogenase</fullName>
        <ecNumber evidence="4">1.3.8.7</ecNumber>
        <ecNumber evidence="5">1.3.8.8</ecNumber>
    </recommendedName>
</protein>
<dbReference type="Pfam" id="PF02771">
    <property type="entry name" value="Acyl-CoA_dh_N"/>
    <property type="match status" value="1"/>
</dbReference>
<comment type="caution">
    <text evidence="16">The sequence shown here is derived from an EMBL/GenBank/DDBJ whole genome shotgun (WGS) entry which is preliminary data.</text>
</comment>
<dbReference type="RefSeq" id="WP_007184807.1">
    <property type="nucleotide sequence ID" value="NZ_AKGD01000001.1"/>
</dbReference>
<dbReference type="NCBIfam" id="NF009586">
    <property type="entry name" value="PRK13026.1"/>
    <property type="match status" value="1"/>
</dbReference>
<dbReference type="GO" id="GO:0005737">
    <property type="term" value="C:cytoplasm"/>
    <property type="evidence" value="ECO:0007669"/>
    <property type="project" value="TreeGrafter"/>
</dbReference>
<dbReference type="FunFam" id="1.10.540.10:FF:000004">
    <property type="entry name" value="Acyl-CoA dehydrogenase"/>
    <property type="match status" value="1"/>
</dbReference>
<dbReference type="Proteomes" id="UP000003704">
    <property type="component" value="Unassembled WGS sequence"/>
</dbReference>
<dbReference type="InterPro" id="IPR009100">
    <property type="entry name" value="AcylCoA_DH/oxidase_NM_dom_sf"/>
</dbReference>
<dbReference type="GO" id="GO:0070991">
    <property type="term" value="F:medium-chain fatty acyl-CoA dehydrogenase activity"/>
    <property type="evidence" value="ECO:0007669"/>
    <property type="project" value="UniProtKB-EC"/>
</dbReference>
<dbReference type="EMBL" id="AKGD01000001">
    <property type="protein sequence ID" value="EIT71721.1"/>
    <property type="molecule type" value="Genomic_DNA"/>
</dbReference>
<organism evidence="16 17">
    <name type="scientific">Hydrocarboniphaga effusa AP103</name>
    <dbReference type="NCBI Taxonomy" id="1172194"/>
    <lineage>
        <taxon>Bacteria</taxon>
        <taxon>Pseudomonadati</taxon>
        <taxon>Pseudomonadota</taxon>
        <taxon>Gammaproteobacteria</taxon>
        <taxon>Nevskiales</taxon>
        <taxon>Nevskiaceae</taxon>
        <taxon>Hydrocarboniphaga</taxon>
    </lineage>
</organism>
<dbReference type="InterPro" id="IPR037069">
    <property type="entry name" value="AcylCoA_DH/ox_N_sf"/>
</dbReference>
<dbReference type="InterPro" id="IPR015396">
    <property type="entry name" value="FadE_C"/>
</dbReference>
<dbReference type="OrthoDB" id="9802447at2"/>
<dbReference type="PATRIC" id="fig|1172194.4.peg.1799"/>
<dbReference type="Pfam" id="PF09317">
    <property type="entry name" value="ACDH_C"/>
    <property type="match status" value="1"/>
</dbReference>
<evidence type="ECO:0000259" key="14">
    <source>
        <dbReference type="Pfam" id="PF02771"/>
    </source>
</evidence>
<accession>I8I5I1</accession>
<evidence type="ECO:0000256" key="3">
    <source>
        <dbReference type="ARBA" id="ARBA00009347"/>
    </source>
</evidence>
<comment type="catalytic activity">
    <reaction evidence="10">
        <text>a medium-chain 2,3-saturated fatty acyl-CoA + oxidized [electron-transfer flavoprotein] + H(+) = a medium-chain (2E)-enoyl-CoA + reduced [electron-transfer flavoprotein]</text>
        <dbReference type="Rhea" id="RHEA:14477"/>
        <dbReference type="Rhea" id="RHEA-COMP:10685"/>
        <dbReference type="Rhea" id="RHEA-COMP:10686"/>
        <dbReference type="ChEBI" id="CHEBI:15378"/>
        <dbReference type="ChEBI" id="CHEBI:57692"/>
        <dbReference type="ChEBI" id="CHEBI:58307"/>
        <dbReference type="ChEBI" id="CHEBI:83723"/>
        <dbReference type="ChEBI" id="CHEBI:83726"/>
        <dbReference type="EC" id="1.3.8.7"/>
    </reaction>
</comment>
<dbReference type="PANTHER" id="PTHR48083">
    <property type="entry name" value="MEDIUM-CHAIN SPECIFIC ACYL-COA DEHYDROGENASE, MITOCHONDRIAL-RELATED"/>
    <property type="match status" value="1"/>
</dbReference>
<evidence type="ECO:0000256" key="8">
    <source>
        <dbReference type="ARBA" id="ARBA00022827"/>
    </source>
</evidence>
<evidence type="ECO:0000259" key="13">
    <source>
        <dbReference type="Pfam" id="PF00441"/>
    </source>
</evidence>
<evidence type="ECO:0000256" key="12">
    <source>
        <dbReference type="SAM" id="Phobius"/>
    </source>
</evidence>
<keyword evidence="12" id="KW-0472">Membrane</keyword>
<keyword evidence="9" id="KW-0560">Oxidoreductase</keyword>
<dbReference type="InterPro" id="IPR036250">
    <property type="entry name" value="AcylCo_DH-like_C"/>
</dbReference>
<evidence type="ECO:0000256" key="2">
    <source>
        <dbReference type="ARBA" id="ARBA00005005"/>
    </source>
</evidence>
<dbReference type="GO" id="GO:0050660">
    <property type="term" value="F:flavin adenine dinucleotide binding"/>
    <property type="evidence" value="ECO:0007669"/>
    <property type="project" value="InterPro"/>
</dbReference>
<keyword evidence="7" id="KW-0285">Flavoprotein</keyword>
<name>I8I5I1_9GAMM</name>
<dbReference type="EC" id="1.3.8.7" evidence="4"/>
<gene>
    <name evidence="16" type="ORF">WQQ_18580</name>
</gene>
<dbReference type="NCBIfam" id="NF007000">
    <property type="entry name" value="PRK09463.1"/>
    <property type="match status" value="1"/>
</dbReference>
<dbReference type="UniPathway" id="UPA00659"/>
<dbReference type="FunFam" id="1.20.140.10:FF:000009">
    <property type="entry name" value="Acyl-CoA dehydrogenase"/>
    <property type="match status" value="1"/>
</dbReference>